<dbReference type="InterPro" id="IPR010994">
    <property type="entry name" value="RuvA_2-like"/>
</dbReference>
<reference evidence="9 10" key="1">
    <citation type="submission" date="2018-06" db="EMBL/GenBank/DDBJ databases">
        <authorList>
            <consortium name="Pathogen Informatics"/>
            <person name="Doyle S."/>
        </authorList>
    </citation>
    <scope>NUCLEOTIDE SEQUENCE [LARGE SCALE GENOMIC DNA]</scope>
    <source>
        <strain evidence="9 10">NCTC10571</strain>
    </source>
</reference>
<comment type="function">
    <text evidence="6">The RuvA-RuvB-RuvC complex processes Holliday junction (HJ) DNA during genetic recombination and DNA repair, while the RuvA-RuvB complex plays an important role in the rescue of blocked DNA replication forks via replication fork reversal (RFR). RuvA specifically binds to HJ cruciform DNA, conferring on it an open structure. The RuvB hexamer acts as an ATP-dependent pump, pulling dsDNA into and through the RuvAB complex. HJ branch migration allows RuvC to scan DNA until it finds its consensus sequence, where it cleaves and resolves the cruciform DNA.</text>
</comment>
<name>A0A378NT84_9FIRM</name>
<dbReference type="GO" id="GO:0005524">
    <property type="term" value="F:ATP binding"/>
    <property type="evidence" value="ECO:0007669"/>
    <property type="project" value="InterPro"/>
</dbReference>
<keyword evidence="3 6" id="KW-0238">DNA-binding</keyword>
<comment type="similarity">
    <text evidence="6">Belongs to the RuvA family.</text>
</comment>
<feature type="domain" description="Holliday junction DNA helicase RuvA C-terminal" evidence="8">
    <location>
        <begin position="159"/>
        <end position="203"/>
    </location>
</feature>
<comment type="domain">
    <text evidence="6">Has three domains with a flexible linker between the domains II and III and assumes an 'L' shape. Domain III is highly mobile and contacts RuvB.</text>
</comment>
<keyword evidence="5 6" id="KW-0234">DNA repair</keyword>
<protein>
    <recommendedName>
        <fullName evidence="6">Holliday junction branch migration complex subunit RuvA</fullName>
    </recommendedName>
</protein>
<evidence type="ECO:0000256" key="6">
    <source>
        <dbReference type="HAMAP-Rule" id="MF_00031"/>
    </source>
</evidence>
<proteinExistence type="inferred from homology"/>
<dbReference type="SUPFAM" id="SSF46929">
    <property type="entry name" value="DNA helicase RuvA subunit, C-terminal domain"/>
    <property type="match status" value="1"/>
</dbReference>
<comment type="caution">
    <text evidence="6">Lacks conserved residue(s) required for the propagation of feature annotation.</text>
</comment>
<evidence type="ECO:0000259" key="7">
    <source>
        <dbReference type="Pfam" id="PF01330"/>
    </source>
</evidence>
<dbReference type="SUPFAM" id="SSF47781">
    <property type="entry name" value="RuvA domain 2-like"/>
    <property type="match status" value="1"/>
</dbReference>
<dbReference type="Proteomes" id="UP000255234">
    <property type="component" value="Unassembled WGS sequence"/>
</dbReference>
<dbReference type="Pfam" id="PF07499">
    <property type="entry name" value="RuvA_C"/>
    <property type="match status" value="1"/>
</dbReference>
<dbReference type="GO" id="GO:0016787">
    <property type="term" value="F:hydrolase activity"/>
    <property type="evidence" value="ECO:0007669"/>
    <property type="project" value="UniProtKB-KW"/>
</dbReference>
<dbReference type="RefSeq" id="WP_115151882.1">
    <property type="nucleotide sequence ID" value="NZ_UGPP01000001.1"/>
</dbReference>
<evidence type="ECO:0000256" key="1">
    <source>
        <dbReference type="ARBA" id="ARBA00022490"/>
    </source>
</evidence>
<keyword evidence="4 6" id="KW-0233">DNA recombination</keyword>
<dbReference type="InterPro" id="IPR036267">
    <property type="entry name" value="RuvA_C_sf"/>
</dbReference>
<comment type="subcellular location">
    <subcellularLocation>
        <location evidence="6">Cytoplasm</location>
    </subcellularLocation>
</comment>
<sequence>MIGYLQGKVTYIASDFCFIDVHGVGYRVFISTSTRAKLKMNEEIKLFTYLSVREDAMLLYGFINQLEYDVFCKLISVSKIGPKAGLGLLSSLSSEKLIWAIQNKQVSLLTNAPGIGKKTAERIVLELKDKLTELNLNISDEVLDQPILIDTPSEDEKIDMYEEAMQALLSLGYTKPEINSVLKKAGNMTNTEDIIKFALKELSLS</sequence>
<feature type="domain" description="DNA helicase Holliday junction RuvA type" evidence="7">
    <location>
        <begin position="1"/>
        <end position="61"/>
    </location>
</feature>
<dbReference type="GO" id="GO:0048476">
    <property type="term" value="C:Holliday junction resolvase complex"/>
    <property type="evidence" value="ECO:0007669"/>
    <property type="project" value="UniProtKB-UniRule"/>
</dbReference>
<dbReference type="InterPro" id="IPR011114">
    <property type="entry name" value="RuvA_C"/>
</dbReference>
<dbReference type="GO" id="GO:0006281">
    <property type="term" value="P:DNA repair"/>
    <property type="evidence" value="ECO:0007669"/>
    <property type="project" value="UniProtKB-UniRule"/>
</dbReference>
<keyword evidence="2 6" id="KW-0227">DNA damage</keyword>
<comment type="subunit">
    <text evidence="6">Homotetramer. Forms an RuvA(8)-RuvB(12)-Holliday junction (HJ) complex. HJ DNA is sandwiched between 2 RuvA tetramers; dsDNA enters through RuvA and exits via RuvB. An RuvB hexamer assembles on each DNA strand where it exits the tetramer. Each RuvB hexamer is contacted by two RuvA subunits (via domain III) on 2 adjacent RuvB subunits; this complex drives branch migration. In the full resolvosome a probable DNA-RuvA(4)-RuvB(12)-RuvC(2) complex forms which resolves the HJ.</text>
</comment>
<dbReference type="GO" id="GO:0009379">
    <property type="term" value="C:Holliday junction helicase complex"/>
    <property type="evidence" value="ECO:0007669"/>
    <property type="project" value="InterPro"/>
</dbReference>
<keyword evidence="1 6" id="KW-0963">Cytoplasm</keyword>
<gene>
    <name evidence="6 9" type="primary">ruvA</name>
    <name evidence="9" type="ORF">NCTC10571_01750</name>
</gene>
<dbReference type="InterPro" id="IPR012340">
    <property type="entry name" value="NA-bd_OB-fold"/>
</dbReference>
<dbReference type="GO" id="GO:0005737">
    <property type="term" value="C:cytoplasm"/>
    <property type="evidence" value="ECO:0007669"/>
    <property type="project" value="UniProtKB-SubCell"/>
</dbReference>
<keyword evidence="9" id="KW-0347">Helicase</keyword>
<evidence type="ECO:0000313" key="9">
    <source>
        <dbReference type="EMBL" id="STY71592.1"/>
    </source>
</evidence>
<organism evidence="9 10">
    <name type="scientific">Megamonas hypermegale</name>
    <dbReference type="NCBI Taxonomy" id="158847"/>
    <lineage>
        <taxon>Bacteria</taxon>
        <taxon>Bacillati</taxon>
        <taxon>Bacillota</taxon>
        <taxon>Negativicutes</taxon>
        <taxon>Selenomonadales</taxon>
        <taxon>Selenomonadaceae</taxon>
        <taxon>Megamonas</taxon>
    </lineage>
</organism>
<dbReference type="CDD" id="cd14332">
    <property type="entry name" value="UBA_RuvA_C"/>
    <property type="match status" value="1"/>
</dbReference>
<dbReference type="InterPro" id="IPR000085">
    <property type="entry name" value="RuvA"/>
</dbReference>
<dbReference type="Pfam" id="PF01330">
    <property type="entry name" value="RuvA_N"/>
    <property type="match status" value="1"/>
</dbReference>
<evidence type="ECO:0000256" key="4">
    <source>
        <dbReference type="ARBA" id="ARBA00023172"/>
    </source>
</evidence>
<evidence type="ECO:0000256" key="2">
    <source>
        <dbReference type="ARBA" id="ARBA00022763"/>
    </source>
</evidence>
<dbReference type="GO" id="GO:0006310">
    <property type="term" value="P:DNA recombination"/>
    <property type="evidence" value="ECO:0007669"/>
    <property type="project" value="UniProtKB-UniRule"/>
</dbReference>
<evidence type="ECO:0000256" key="3">
    <source>
        <dbReference type="ARBA" id="ARBA00023125"/>
    </source>
</evidence>
<keyword evidence="9" id="KW-0547">Nucleotide-binding</keyword>
<dbReference type="GO" id="GO:0009378">
    <property type="term" value="F:four-way junction helicase activity"/>
    <property type="evidence" value="ECO:0007669"/>
    <property type="project" value="InterPro"/>
</dbReference>
<dbReference type="InterPro" id="IPR013849">
    <property type="entry name" value="DNA_helicase_Holl-junc_RuvA_I"/>
</dbReference>
<evidence type="ECO:0000259" key="8">
    <source>
        <dbReference type="Pfam" id="PF07499"/>
    </source>
</evidence>
<dbReference type="Gene3D" id="1.10.8.10">
    <property type="entry name" value="DNA helicase RuvA subunit, C-terminal domain"/>
    <property type="match status" value="1"/>
</dbReference>
<dbReference type="HAMAP" id="MF_00031">
    <property type="entry name" value="DNA_HJ_migration_RuvA"/>
    <property type="match status" value="1"/>
</dbReference>
<accession>A0A378NT84</accession>
<dbReference type="GO" id="GO:0000400">
    <property type="term" value="F:four-way junction DNA binding"/>
    <property type="evidence" value="ECO:0007669"/>
    <property type="project" value="UniProtKB-UniRule"/>
</dbReference>
<dbReference type="EMBL" id="UGPP01000001">
    <property type="protein sequence ID" value="STY71592.1"/>
    <property type="molecule type" value="Genomic_DNA"/>
</dbReference>
<evidence type="ECO:0000256" key="5">
    <source>
        <dbReference type="ARBA" id="ARBA00023204"/>
    </source>
</evidence>
<evidence type="ECO:0000313" key="10">
    <source>
        <dbReference type="Proteomes" id="UP000255234"/>
    </source>
</evidence>
<dbReference type="Gene3D" id="1.10.150.20">
    <property type="entry name" value="5' to 3' exonuclease, C-terminal subdomain"/>
    <property type="match status" value="1"/>
</dbReference>
<dbReference type="NCBIfam" id="TIGR00084">
    <property type="entry name" value="ruvA"/>
    <property type="match status" value="1"/>
</dbReference>
<dbReference type="AlphaFoldDB" id="A0A378NT84"/>
<dbReference type="Gene3D" id="2.40.50.140">
    <property type="entry name" value="Nucleic acid-binding proteins"/>
    <property type="match status" value="1"/>
</dbReference>
<keyword evidence="9" id="KW-0067">ATP-binding</keyword>
<feature type="region of interest" description="Domain III" evidence="6">
    <location>
        <begin position="156"/>
        <end position="205"/>
    </location>
</feature>
<keyword evidence="9" id="KW-0378">Hydrolase</keyword>
<dbReference type="SUPFAM" id="SSF50249">
    <property type="entry name" value="Nucleic acid-binding proteins"/>
    <property type="match status" value="1"/>
</dbReference>
<dbReference type="Pfam" id="PF14520">
    <property type="entry name" value="HHH_5"/>
    <property type="match status" value="1"/>
</dbReference>